<name>A0A668SMU3_OREAU</name>
<feature type="transmembrane region" description="Helical" evidence="17">
    <location>
        <begin position="12"/>
        <end position="39"/>
    </location>
</feature>
<evidence type="ECO:0000256" key="17">
    <source>
        <dbReference type="SAM" id="Phobius"/>
    </source>
</evidence>
<evidence type="ECO:0000256" key="2">
    <source>
        <dbReference type="ARBA" id="ARBA00004651"/>
    </source>
</evidence>
<dbReference type="GO" id="GO:0015179">
    <property type="term" value="F:L-amino acid transmembrane transporter activity"/>
    <property type="evidence" value="ECO:0007669"/>
    <property type="project" value="TreeGrafter"/>
</dbReference>
<dbReference type="GO" id="GO:0015175">
    <property type="term" value="F:neutral L-amino acid transmembrane transporter activity"/>
    <property type="evidence" value="ECO:0007669"/>
    <property type="project" value="TreeGrafter"/>
</dbReference>
<feature type="transmembrane region" description="Helical" evidence="17">
    <location>
        <begin position="232"/>
        <end position="256"/>
    </location>
</feature>
<evidence type="ECO:0000256" key="15">
    <source>
        <dbReference type="ARBA" id="ARBA00036887"/>
    </source>
</evidence>
<sequence>MAPTLATAFARRWWMAVTAIIENLLFSAVLLGWGSLLIMLKSEGFYSYLCSEEGNSSNYNLSQSHSAQASDEYTYDYESEAGVVGLGDGVEMRPLVPMDGPLKMNGWLICKEQDEMLNLAFTVGSFLLSAITLPLGIVMDKYGPRKLRLLGSTCFGLSCLLIAYGAYKPNELSILIFIALTFNGFGGMCMTFTSLTLPNMFGDLRSTFIALMIGSYASSAVTFPGVKVIYDFGIPFITILVVWAACAGLVFMNCFFNWPLEPFPGPEDMDYTVKIKFSWLGFDHKITGQQFYKQVTTVGRRLSVGTNTKQKDLTTKDGNNLCLSTMDLEMECKPQEESQSFFKTIITPIFLLSLVTMSMTQLRLLFYMGAMNSVLESLTDGDLNTVERMEVVSLYSSIFGVLQLLCLMTTPVIGQIMDWKLKDCDDGQEDKEPLNKGETKTKRRDRKIQKVTNALRAFLLTNLLLVGFGITCLVPNLPLQIVSFILHTVVRGFIHSAVGGLYAAVYPSSLFGSLTGMQSLVSAVFALLQQPLFLAMMGPLGGDPLWVNVGLLVLSMLGFLLPLYLIWYRRTLYKEQQLKDDNAKIYIKINGSEIPEAFV</sequence>
<feature type="transmembrane region" description="Helical" evidence="17">
    <location>
        <begin position="517"/>
        <end position="539"/>
    </location>
</feature>
<dbReference type="Pfam" id="PF07690">
    <property type="entry name" value="MFS_1"/>
    <property type="match status" value="1"/>
</dbReference>
<comment type="similarity">
    <text evidence="3">Belongs to the SLC43A transporter (TC 2.A.1.44) family.</text>
</comment>
<dbReference type="InterPro" id="IPR011701">
    <property type="entry name" value="MFS"/>
</dbReference>
<feature type="transmembrane region" description="Helical" evidence="17">
    <location>
        <begin position="484"/>
        <end position="505"/>
    </location>
</feature>
<comment type="catalytic activity">
    <reaction evidence="13">
        <text>L-methionine(in) = L-methionine(out)</text>
        <dbReference type="Rhea" id="RHEA:70939"/>
        <dbReference type="ChEBI" id="CHEBI:57844"/>
    </reaction>
</comment>
<comment type="catalytic activity">
    <reaction evidence="15">
        <text>L-leucine(in) = L-leucine(out)</text>
        <dbReference type="Rhea" id="RHEA:73011"/>
        <dbReference type="ChEBI" id="CHEBI:57427"/>
    </reaction>
</comment>
<dbReference type="GO" id="GO:0016323">
    <property type="term" value="C:basolateral plasma membrane"/>
    <property type="evidence" value="ECO:0007669"/>
    <property type="project" value="UniProtKB-SubCell"/>
</dbReference>
<evidence type="ECO:0000256" key="9">
    <source>
        <dbReference type="ARBA" id="ARBA00023180"/>
    </source>
</evidence>
<feature type="transmembrane region" description="Helical" evidence="17">
    <location>
        <begin position="149"/>
        <end position="167"/>
    </location>
</feature>
<evidence type="ECO:0000256" key="10">
    <source>
        <dbReference type="ARBA" id="ARBA00030359"/>
    </source>
</evidence>
<evidence type="ECO:0000256" key="13">
    <source>
        <dbReference type="ARBA" id="ARBA00036530"/>
    </source>
</evidence>
<evidence type="ECO:0000256" key="14">
    <source>
        <dbReference type="ARBA" id="ARBA00036777"/>
    </source>
</evidence>
<feature type="transmembrane region" description="Helical" evidence="17">
    <location>
        <begin position="116"/>
        <end position="137"/>
    </location>
</feature>
<feature type="compositionally biased region" description="Basic and acidic residues" evidence="16">
    <location>
        <begin position="426"/>
        <end position="440"/>
    </location>
</feature>
<reference evidence="18" key="1">
    <citation type="submission" date="2025-08" db="UniProtKB">
        <authorList>
            <consortium name="Ensembl"/>
        </authorList>
    </citation>
    <scope>IDENTIFICATION</scope>
</reference>
<feature type="transmembrane region" description="Helical" evidence="17">
    <location>
        <begin position="349"/>
        <end position="371"/>
    </location>
</feature>
<keyword evidence="6 17" id="KW-0812">Transmembrane</keyword>
<reference evidence="18" key="2">
    <citation type="submission" date="2025-09" db="UniProtKB">
        <authorList>
            <consortium name="Ensembl"/>
        </authorList>
    </citation>
    <scope>IDENTIFICATION</scope>
</reference>
<evidence type="ECO:0000256" key="3">
    <source>
        <dbReference type="ARBA" id="ARBA00006595"/>
    </source>
</evidence>
<evidence type="ECO:0000256" key="1">
    <source>
        <dbReference type="ARBA" id="ARBA00004187"/>
    </source>
</evidence>
<comment type="subcellular location">
    <subcellularLocation>
        <location evidence="1">Basolateral cell membrane</location>
    </subcellularLocation>
    <subcellularLocation>
        <location evidence="2">Cell membrane</location>
        <topology evidence="2">Multi-pass membrane protein</topology>
    </subcellularLocation>
</comment>
<evidence type="ECO:0000256" key="8">
    <source>
        <dbReference type="ARBA" id="ARBA00023136"/>
    </source>
</evidence>
<evidence type="ECO:0000256" key="4">
    <source>
        <dbReference type="ARBA" id="ARBA00020691"/>
    </source>
</evidence>
<dbReference type="AlphaFoldDB" id="A0A668SMU3"/>
<gene>
    <name evidence="18" type="primary">slc43a2b</name>
</gene>
<evidence type="ECO:0000256" key="11">
    <source>
        <dbReference type="ARBA" id="ARBA00033167"/>
    </source>
</evidence>
<evidence type="ECO:0000256" key="7">
    <source>
        <dbReference type="ARBA" id="ARBA00022989"/>
    </source>
</evidence>
<protein>
    <recommendedName>
        <fullName evidence="4">Large neutral amino acids transporter small subunit 4</fullName>
    </recommendedName>
    <alternativeName>
        <fullName evidence="11">L-type amino acid transporter 4</fullName>
    </alternativeName>
    <alternativeName>
        <fullName evidence="10">Solute carrier family 43 member 2</fullName>
    </alternativeName>
</protein>
<feature type="transmembrane region" description="Helical" evidence="17">
    <location>
        <begin position="454"/>
        <end position="478"/>
    </location>
</feature>
<proteinExistence type="inferred from homology"/>
<feature type="region of interest" description="Disordered" evidence="16">
    <location>
        <begin position="426"/>
        <end position="445"/>
    </location>
</feature>
<feature type="transmembrane region" description="Helical" evidence="17">
    <location>
        <begin position="173"/>
        <end position="195"/>
    </location>
</feature>
<keyword evidence="19" id="KW-1185">Reference proteome</keyword>
<accession>A0A668SMU3</accession>
<dbReference type="InterPro" id="IPR036259">
    <property type="entry name" value="MFS_trans_sf"/>
</dbReference>
<dbReference type="SUPFAM" id="SSF103473">
    <property type="entry name" value="MFS general substrate transporter"/>
    <property type="match status" value="1"/>
</dbReference>
<keyword evidence="9" id="KW-0325">Glycoprotein</keyword>
<comment type="catalytic activity">
    <reaction evidence="14">
        <text>L-isoleucine(in) = L-isoleucine(out)</text>
        <dbReference type="Rhea" id="RHEA:70943"/>
        <dbReference type="ChEBI" id="CHEBI:58045"/>
    </reaction>
</comment>
<dbReference type="Proteomes" id="UP000472276">
    <property type="component" value="Unassembled WGS sequence"/>
</dbReference>
<evidence type="ECO:0000313" key="18">
    <source>
        <dbReference type="Ensembl" id="ENSOABP00000015998.2"/>
    </source>
</evidence>
<keyword evidence="5" id="KW-1003">Cell membrane</keyword>
<organism evidence="18 19">
    <name type="scientific">Oreochromis aureus</name>
    <name type="common">Israeli tilapia</name>
    <name type="synonym">Chromis aureus</name>
    <dbReference type="NCBI Taxonomy" id="47969"/>
    <lineage>
        <taxon>Eukaryota</taxon>
        <taxon>Metazoa</taxon>
        <taxon>Chordata</taxon>
        <taxon>Craniata</taxon>
        <taxon>Vertebrata</taxon>
        <taxon>Euteleostomi</taxon>
        <taxon>Actinopterygii</taxon>
        <taxon>Neopterygii</taxon>
        <taxon>Teleostei</taxon>
        <taxon>Neoteleostei</taxon>
        <taxon>Acanthomorphata</taxon>
        <taxon>Ovalentaria</taxon>
        <taxon>Cichlomorphae</taxon>
        <taxon>Cichliformes</taxon>
        <taxon>Cichlidae</taxon>
        <taxon>African cichlids</taxon>
        <taxon>Pseudocrenilabrinae</taxon>
        <taxon>Oreochromini</taxon>
        <taxon>Oreochromis</taxon>
    </lineage>
</organism>
<dbReference type="PANTHER" id="PTHR20766:SF2">
    <property type="entry name" value="LARGE NEUTRAL AMINO ACIDS TRANSPORTER SMALL SUBUNIT 4"/>
    <property type="match status" value="1"/>
</dbReference>
<evidence type="ECO:0000256" key="5">
    <source>
        <dbReference type="ARBA" id="ARBA00022475"/>
    </source>
</evidence>
<dbReference type="Gene3D" id="1.20.1250.20">
    <property type="entry name" value="MFS general substrate transporter like domains"/>
    <property type="match status" value="1"/>
</dbReference>
<feature type="transmembrane region" description="Helical" evidence="17">
    <location>
        <begin position="391"/>
        <end position="413"/>
    </location>
</feature>
<evidence type="ECO:0000256" key="16">
    <source>
        <dbReference type="SAM" id="MobiDB-lite"/>
    </source>
</evidence>
<keyword evidence="8 17" id="KW-0472">Membrane</keyword>
<comment type="catalytic activity">
    <reaction evidence="12">
        <text>L-phenylalanine(in) = L-phenylalanine(out)</text>
        <dbReference type="Rhea" id="RHEA:27950"/>
        <dbReference type="ChEBI" id="CHEBI:58095"/>
    </reaction>
</comment>
<keyword evidence="7 17" id="KW-1133">Transmembrane helix</keyword>
<evidence type="ECO:0000256" key="12">
    <source>
        <dbReference type="ARBA" id="ARBA00036466"/>
    </source>
</evidence>
<feature type="transmembrane region" description="Helical" evidence="17">
    <location>
        <begin position="545"/>
        <end position="567"/>
    </location>
</feature>
<dbReference type="Ensembl" id="ENSOABT00000016493.2">
    <property type="protein sequence ID" value="ENSOABP00000015998.2"/>
    <property type="gene ID" value="ENSOABG00000007928.2"/>
</dbReference>
<dbReference type="PANTHER" id="PTHR20766">
    <property type="entry name" value="LARGE NEUTRAL AMINO ACIDS TRANSPORTER SMALL SUBUNIT 4-LIKE ISOFORM X1"/>
    <property type="match status" value="1"/>
</dbReference>
<evidence type="ECO:0000313" key="19">
    <source>
        <dbReference type="Proteomes" id="UP000472276"/>
    </source>
</evidence>
<evidence type="ECO:0000256" key="6">
    <source>
        <dbReference type="ARBA" id="ARBA00022692"/>
    </source>
</evidence>